<evidence type="ECO:0000313" key="2">
    <source>
        <dbReference type="EMBL" id="MBP1297035.1"/>
    </source>
</evidence>
<evidence type="ECO:0000313" key="3">
    <source>
        <dbReference type="Proteomes" id="UP000673383"/>
    </source>
</evidence>
<reference evidence="2" key="1">
    <citation type="submission" date="2021-02" db="EMBL/GenBank/DDBJ databases">
        <title>Genomic Encyclopedia of Type Strains, Phase IV (KMG-V): Genome sequencing to study the core and pangenomes of soil and plant-associated prokaryotes.</title>
        <authorList>
            <person name="Whitman W."/>
        </authorList>
    </citation>
    <scope>NUCLEOTIDE SEQUENCE</scope>
    <source>
        <strain evidence="2">USDA 406</strain>
    </source>
</reference>
<dbReference type="AlphaFoldDB" id="A0A8I2C3X9"/>
<evidence type="ECO:0000256" key="1">
    <source>
        <dbReference type="SAM" id="MobiDB-lite"/>
    </source>
</evidence>
<protein>
    <submittedName>
        <fullName evidence="2">Uncharacterized protein</fullName>
    </submittedName>
</protein>
<proteinExistence type="predicted"/>
<accession>A0A8I2C3X9</accession>
<feature type="compositionally biased region" description="Basic and acidic residues" evidence="1">
    <location>
        <begin position="55"/>
        <end position="67"/>
    </location>
</feature>
<comment type="caution">
    <text evidence="2">The sequence shown here is derived from an EMBL/GenBank/DDBJ whole genome shotgun (WGS) entry which is preliminary data.</text>
</comment>
<gene>
    <name evidence="2" type="ORF">JOH49_006788</name>
</gene>
<name>A0A8I2C3X9_BRAEL</name>
<sequence>MLQQYRRMRHPCCKGNPEQRDIGAAFRFLLETSTWKRHHEPFSKSDRGRQRRQERRFVDINKRFART</sequence>
<dbReference type="EMBL" id="JAFICZ010000001">
    <property type="protein sequence ID" value="MBP1297035.1"/>
    <property type="molecule type" value="Genomic_DNA"/>
</dbReference>
<organism evidence="2 3">
    <name type="scientific">Bradyrhizobium elkanii</name>
    <dbReference type="NCBI Taxonomy" id="29448"/>
    <lineage>
        <taxon>Bacteria</taxon>
        <taxon>Pseudomonadati</taxon>
        <taxon>Pseudomonadota</taxon>
        <taxon>Alphaproteobacteria</taxon>
        <taxon>Hyphomicrobiales</taxon>
        <taxon>Nitrobacteraceae</taxon>
        <taxon>Bradyrhizobium</taxon>
    </lineage>
</organism>
<feature type="region of interest" description="Disordered" evidence="1">
    <location>
        <begin position="39"/>
        <end position="67"/>
    </location>
</feature>
<dbReference type="Proteomes" id="UP000673383">
    <property type="component" value="Unassembled WGS sequence"/>
</dbReference>